<dbReference type="Proteomes" id="UP000229523">
    <property type="component" value="Unassembled WGS sequence"/>
</dbReference>
<protein>
    <submittedName>
        <fullName evidence="1">RusA family crossover junction endodeoxyribonuclease</fullName>
    </submittedName>
</protein>
<comment type="caution">
    <text evidence="1">The sequence shown here is derived from an EMBL/GenBank/DDBJ whole genome shotgun (WGS) entry which is preliminary data.</text>
</comment>
<accession>A0A2G5NV59</accession>
<dbReference type="GO" id="GO:0000287">
    <property type="term" value="F:magnesium ion binding"/>
    <property type="evidence" value="ECO:0007669"/>
    <property type="project" value="InterPro"/>
</dbReference>
<dbReference type="InterPro" id="IPR008822">
    <property type="entry name" value="Endonuclease_RusA-like"/>
</dbReference>
<organism evidence="1 2">
    <name type="scientific">Macrococcoides goetzii</name>
    <dbReference type="NCBI Taxonomy" id="1891097"/>
    <lineage>
        <taxon>Bacteria</taxon>
        <taxon>Bacillati</taxon>
        <taxon>Bacillota</taxon>
        <taxon>Bacilli</taxon>
        <taxon>Bacillales</taxon>
        <taxon>Staphylococcaceae</taxon>
        <taxon>Macrococcoides</taxon>
    </lineage>
</organism>
<keyword evidence="2" id="KW-1185">Reference proteome</keyword>
<dbReference type="EMBL" id="MJBI02000009">
    <property type="protein sequence ID" value="RAI79320.1"/>
    <property type="molecule type" value="Genomic_DNA"/>
</dbReference>
<name>A0A2G5NV59_9STAP</name>
<dbReference type="AlphaFoldDB" id="A0A2G5NV59"/>
<dbReference type="GO" id="GO:0006281">
    <property type="term" value="P:DNA repair"/>
    <property type="evidence" value="ECO:0007669"/>
    <property type="project" value="InterPro"/>
</dbReference>
<reference evidence="1 2" key="1">
    <citation type="journal article" date="2018" name="Front. Microbiol.">
        <title>Description and Comparative Genomics of Macrococcus caseolyticus subsp. hominis subsp. nov., Macrococcus goetzii sp. nov., Macrococcus epidermidis sp. nov., and Macrococcus bohemicus sp. nov., Novel Macrococci From Human Clinical Material With Virulence Potential and Suspected Uptake of Foreign DNA by Natural Transformation.</title>
        <authorList>
            <person name="Maslanova I."/>
            <person name="Wertheimer Z."/>
            <person name="Sedlacek I."/>
            <person name="Svec P."/>
            <person name="Indrakova A."/>
            <person name="Kovarovic V."/>
            <person name="Schumann P."/>
            <person name="Sproer C."/>
            <person name="Kralova S."/>
            <person name="Sedo O."/>
            <person name="Kristofova L."/>
            <person name="Vrbovska V."/>
            <person name="Fuzik T."/>
            <person name="Petras P."/>
            <person name="Zdrahal Z."/>
            <person name="Ruzickova V."/>
            <person name="Doskar J."/>
            <person name="Pantucek R."/>
        </authorList>
    </citation>
    <scope>NUCLEOTIDE SEQUENCE [LARGE SCALE GENOMIC DNA]</scope>
    <source>
        <strain evidence="1 2">CCM 4927</strain>
    </source>
</reference>
<sequence>MSVTNIEIRYEDVKGLDKPMASPRPRFKRIGRSIQTYMPSSYTMHKNFIQKQMPKLMTDKPLKVTLLFEIPMAKSWSKKKKAEYINQPHTAKPDIDNLVKTVLDAANNHIWIDDGQVYEIHTNKIYSDAPSLSITLEEVI</sequence>
<dbReference type="InterPro" id="IPR036614">
    <property type="entry name" value="RusA-like_sf"/>
</dbReference>
<dbReference type="RefSeq" id="WP_099576831.1">
    <property type="nucleotide sequence ID" value="NZ_MJBI02000009.1"/>
</dbReference>
<dbReference type="Pfam" id="PF05866">
    <property type="entry name" value="RusA"/>
    <property type="match status" value="1"/>
</dbReference>
<dbReference type="SUPFAM" id="SSF103084">
    <property type="entry name" value="Holliday junction resolvase RusA"/>
    <property type="match status" value="1"/>
</dbReference>
<proteinExistence type="predicted"/>
<gene>
    <name evidence="1" type="ORF">BFS35_012230</name>
</gene>
<dbReference type="GO" id="GO:0006310">
    <property type="term" value="P:DNA recombination"/>
    <property type="evidence" value="ECO:0007669"/>
    <property type="project" value="InterPro"/>
</dbReference>
<evidence type="ECO:0000313" key="1">
    <source>
        <dbReference type="EMBL" id="RAI79320.1"/>
    </source>
</evidence>
<evidence type="ECO:0000313" key="2">
    <source>
        <dbReference type="Proteomes" id="UP000229523"/>
    </source>
</evidence>
<dbReference type="Gene3D" id="3.30.1330.70">
    <property type="entry name" value="Holliday junction resolvase RusA"/>
    <property type="match status" value="1"/>
</dbReference>